<feature type="compositionally biased region" description="Basic and acidic residues" evidence="1">
    <location>
        <begin position="1"/>
        <end position="13"/>
    </location>
</feature>
<proteinExistence type="predicted"/>
<evidence type="ECO:0000256" key="1">
    <source>
        <dbReference type="SAM" id="MobiDB-lite"/>
    </source>
</evidence>
<evidence type="ECO:0000313" key="2">
    <source>
        <dbReference type="EMBL" id="CAK0857240.1"/>
    </source>
</evidence>
<feature type="compositionally biased region" description="Basic and acidic residues" evidence="1">
    <location>
        <begin position="72"/>
        <end position="83"/>
    </location>
</feature>
<sequence length="120" mass="12854">MVVAERRASKNSEDSDDGGEALKWVRVRKGYHGTSTRATVRQAKPGATAAQRATVRPGSLSTAVLRATQARLRAEGRPEEAERVGLPAEAASARSQASDFERRTSGECPATCWCPPSSRT</sequence>
<accession>A0ABN9UCR6</accession>
<name>A0ABN9UCR6_9DINO</name>
<organism evidence="2 3">
    <name type="scientific">Prorocentrum cordatum</name>
    <dbReference type="NCBI Taxonomy" id="2364126"/>
    <lineage>
        <taxon>Eukaryota</taxon>
        <taxon>Sar</taxon>
        <taxon>Alveolata</taxon>
        <taxon>Dinophyceae</taxon>
        <taxon>Prorocentrales</taxon>
        <taxon>Prorocentraceae</taxon>
        <taxon>Prorocentrum</taxon>
    </lineage>
</organism>
<comment type="caution">
    <text evidence="2">The sequence shown here is derived from an EMBL/GenBank/DDBJ whole genome shotgun (WGS) entry which is preliminary data.</text>
</comment>
<dbReference type="Proteomes" id="UP001189429">
    <property type="component" value="Unassembled WGS sequence"/>
</dbReference>
<gene>
    <name evidence="2" type="ORF">PCOR1329_LOCUS47409</name>
</gene>
<keyword evidence="3" id="KW-1185">Reference proteome</keyword>
<evidence type="ECO:0000313" key="3">
    <source>
        <dbReference type="Proteomes" id="UP001189429"/>
    </source>
</evidence>
<feature type="region of interest" description="Disordered" evidence="1">
    <location>
        <begin position="72"/>
        <end position="109"/>
    </location>
</feature>
<protein>
    <submittedName>
        <fullName evidence="2">Uncharacterized protein</fullName>
    </submittedName>
</protein>
<feature type="region of interest" description="Disordered" evidence="1">
    <location>
        <begin position="35"/>
        <end position="55"/>
    </location>
</feature>
<reference evidence="2" key="1">
    <citation type="submission" date="2023-10" db="EMBL/GenBank/DDBJ databases">
        <authorList>
            <person name="Chen Y."/>
            <person name="Shah S."/>
            <person name="Dougan E. K."/>
            <person name="Thang M."/>
            <person name="Chan C."/>
        </authorList>
    </citation>
    <scope>NUCLEOTIDE SEQUENCE [LARGE SCALE GENOMIC DNA]</scope>
</reference>
<feature type="region of interest" description="Disordered" evidence="1">
    <location>
        <begin position="1"/>
        <end position="20"/>
    </location>
</feature>
<dbReference type="EMBL" id="CAUYUJ010015714">
    <property type="protein sequence ID" value="CAK0857240.1"/>
    <property type="molecule type" value="Genomic_DNA"/>
</dbReference>